<dbReference type="Proteomes" id="UP000747542">
    <property type="component" value="Unassembled WGS sequence"/>
</dbReference>
<dbReference type="GO" id="GO:0016020">
    <property type="term" value="C:membrane"/>
    <property type="evidence" value="ECO:0007669"/>
    <property type="project" value="UniProtKB-SubCell"/>
</dbReference>
<feature type="compositionally biased region" description="Basic and acidic residues" evidence="7">
    <location>
        <begin position="710"/>
        <end position="721"/>
    </location>
</feature>
<evidence type="ECO:0000256" key="4">
    <source>
        <dbReference type="ARBA" id="ARBA00022989"/>
    </source>
</evidence>
<feature type="transmembrane region" description="Helical" evidence="6">
    <location>
        <begin position="487"/>
        <end position="512"/>
    </location>
</feature>
<evidence type="ECO:0000256" key="7">
    <source>
        <dbReference type="SAM" id="MobiDB-lite"/>
    </source>
</evidence>
<evidence type="ECO:0000259" key="8">
    <source>
        <dbReference type="Pfam" id="PF05041"/>
    </source>
</evidence>
<reference evidence="9" key="1">
    <citation type="journal article" date="2021" name="Sci. Adv.">
        <title>The American lobster genome reveals insights on longevity, neural, and immune adaptations.</title>
        <authorList>
            <person name="Polinski J.M."/>
            <person name="Zimin A.V."/>
            <person name="Clark K.F."/>
            <person name="Kohn A.B."/>
            <person name="Sadowski N."/>
            <person name="Timp W."/>
            <person name="Ptitsyn A."/>
            <person name="Khanna P."/>
            <person name="Romanova D.Y."/>
            <person name="Williams P."/>
            <person name="Greenwood S.J."/>
            <person name="Moroz L.L."/>
            <person name="Walt D.R."/>
            <person name="Bodnar A.G."/>
        </authorList>
    </citation>
    <scope>NUCLEOTIDE SEQUENCE</scope>
    <source>
        <strain evidence="9">GMGI-L3</strain>
    </source>
</reference>
<dbReference type="InterPro" id="IPR007735">
    <property type="entry name" value="Pecanex_C"/>
</dbReference>
<proteinExistence type="inferred from homology"/>
<evidence type="ECO:0000256" key="1">
    <source>
        <dbReference type="ARBA" id="ARBA00004141"/>
    </source>
</evidence>
<keyword evidence="4 6" id="KW-1133">Transmembrane helix</keyword>
<evidence type="ECO:0000256" key="5">
    <source>
        <dbReference type="ARBA" id="ARBA00023136"/>
    </source>
</evidence>
<feature type="region of interest" description="Disordered" evidence="7">
    <location>
        <begin position="752"/>
        <end position="863"/>
    </location>
</feature>
<feature type="transmembrane region" description="Helical" evidence="6">
    <location>
        <begin position="54"/>
        <end position="76"/>
    </location>
</feature>
<keyword evidence="10" id="KW-1185">Reference proteome</keyword>
<feature type="transmembrane region" description="Helical" evidence="6">
    <location>
        <begin position="226"/>
        <end position="248"/>
    </location>
</feature>
<comment type="subcellular location">
    <subcellularLocation>
        <location evidence="1 6">Membrane</location>
        <topology evidence="1 6">Multi-pass membrane protein</topology>
    </subcellularLocation>
</comment>
<dbReference type="InterPro" id="IPR039797">
    <property type="entry name" value="Pecanex"/>
</dbReference>
<evidence type="ECO:0000313" key="9">
    <source>
        <dbReference type="EMBL" id="KAG7168229.1"/>
    </source>
</evidence>
<keyword evidence="3 6" id="KW-0812">Transmembrane</keyword>
<comment type="similarity">
    <text evidence="2 6">Belongs to the pecanex family.</text>
</comment>
<protein>
    <recommendedName>
        <fullName evidence="6">Pecanex-like protein</fullName>
    </recommendedName>
</protein>
<accession>A0A8J5MYV3</accession>
<feature type="compositionally biased region" description="Low complexity" evidence="7">
    <location>
        <begin position="970"/>
        <end position="992"/>
    </location>
</feature>
<evidence type="ECO:0000256" key="3">
    <source>
        <dbReference type="ARBA" id="ARBA00022692"/>
    </source>
</evidence>
<feature type="transmembrane region" description="Helical" evidence="6">
    <location>
        <begin position="254"/>
        <end position="270"/>
    </location>
</feature>
<feature type="transmembrane region" description="Helical" evidence="6">
    <location>
        <begin position="83"/>
        <end position="99"/>
    </location>
</feature>
<dbReference type="PANTHER" id="PTHR12372">
    <property type="entry name" value="PECANEX"/>
    <property type="match status" value="1"/>
</dbReference>
<feature type="compositionally biased region" description="Polar residues" evidence="7">
    <location>
        <begin position="853"/>
        <end position="863"/>
    </location>
</feature>
<feature type="compositionally biased region" description="Low complexity" evidence="7">
    <location>
        <begin position="772"/>
        <end position="791"/>
    </location>
</feature>
<evidence type="ECO:0000256" key="6">
    <source>
        <dbReference type="RuleBase" id="RU367089"/>
    </source>
</evidence>
<gene>
    <name evidence="9" type="primary">pcnx4-L</name>
    <name evidence="9" type="ORF">Hamer_G016873</name>
</gene>
<dbReference type="AlphaFoldDB" id="A0A8J5MYV3"/>
<feature type="region of interest" description="Disordered" evidence="7">
    <location>
        <begin position="710"/>
        <end position="738"/>
    </location>
</feature>
<feature type="domain" description="Pecanex C-terminal" evidence="8">
    <location>
        <begin position="1142"/>
        <end position="1239"/>
    </location>
</feature>
<comment type="caution">
    <text evidence="9">The sequence shown here is derived from an EMBL/GenBank/DDBJ whole genome shotgun (WGS) entry which is preliminary data.</text>
</comment>
<feature type="region of interest" description="Disordered" evidence="7">
    <location>
        <begin position="970"/>
        <end position="999"/>
    </location>
</feature>
<name>A0A8J5MYV3_HOMAM</name>
<organism evidence="9 10">
    <name type="scientific">Homarus americanus</name>
    <name type="common">American lobster</name>
    <dbReference type="NCBI Taxonomy" id="6706"/>
    <lineage>
        <taxon>Eukaryota</taxon>
        <taxon>Metazoa</taxon>
        <taxon>Ecdysozoa</taxon>
        <taxon>Arthropoda</taxon>
        <taxon>Crustacea</taxon>
        <taxon>Multicrustacea</taxon>
        <taxon>Malacostraca</taxon>
        <taxon>Eumalacostraca</taxon>
        <taxon>Eucarida</taxon>
        <taxon>Decapoda</taxon>
        <taxon>Pleocyemata</taxon>
        <taxon>Astacidea</taxon>
        <taxon>Nephropoidea</taxon>
        <taxon>Nephropidae</taxon>
        <taxon>Homarus</taxon>
    </lineage>
</organism>
<dbReference type="Pfam" id="PF05041">
    <property type="entry name" value="Pecanex_C"/>
    <property type="match status" value="1"/>
</dbReference>
<evidence type="ECO:0000256" key="2">
    <source>
        <dbReference type="ARBA" id="ARBA00010170"/>
    </source>
</evidence>
<feature type="transmembrane region" description="Helical" evidence="6">
    <location>
        <begin position="359"/>
        <end position="378"/>
    </location>
</feature>
<keyword evidence="5 6" id="KW-0472">Membrane</keyword>
<sequence>MNDFSATARLAWAVANRRMESPLVNDYKKPFIIRRLFETFLGGLRLFASEDTPAYVYILQIILFSVIPLVTVLFVLLEHNDMITLFIAVIINAVVNLASDEDVVEFDSPLGPKTWTFLIREKKLKGGIFIYSLLVGLVGAGVVHYVRPASTYHFNVPWEASLCFTILGLLTVSVGVWPLIGGSPPEPATFHPLSWDLPGLSRPAHMLTCVLIHLISRMYPEMHWLLLLDGLCHVLFALCSLLWLLGILPPIDAYILWILEQWLVVALGGSPMSSSLRLVGQVFWGTLTLFMSAALPHFVVLMVFAAARGFVLSVDIAWMISSLLSPTVKLLTGLSGKYEETHPVSGKRSLRRTTCRRELALFVPMLISVAGMSLGSQLPHYNWYNEVINKTRESNVSQSELPLKPALFQIWQFPQASFLQLSLYYIIELIRRQSDISMGTWDTLPPATRIFILSIGHLWGTRMINRLTTVILFMITPFTEKKQQHSISFLLLGFNIGISPLLLGLVILSAVISAPLLPVFTLPIFLLGFPRPLRFWSYPVGRSSNSCDDSVYYEQLTPHVVFALHNLLQCGSLGITEPGEHFLLRWEDRFIWVQILECGFTYQYYNVKGLELQETSCHTAEASRVDANFSRAFDGDDVVNKGIISSLFNPHAFHTLTPLSNFSVMGYSDTRNVLTGVIDSPDTLILVKEYFHKALLYVVMNYIVNRSDKVADADTAEESKRPTKSALKNGSQEHLRKLPKVTRRTEYHFEEGFPDTTVELDNNGKERQPPFGRRISISQQSQSQSGRGSRIAWVDDPLAPELIPIVPTGDSSPPSPKWDNEGDPFDISEEETTNIRKRNEKTLPPLQSRAMGSPSSSEDFRGNNRQVNFIPGLMYDSSSEEDEKTNIKIKAIHHRTSAKVNLRMIAQPEVRSPIYESPISTALAPLPNWIVELPFDEEVIDEVQDTFPHAWFKFLLNTFGHSYVDMLDQSSTPSSKTSSSSSSSSKSSEQSSGRVGGEKETYIQRMQYDETLEESYRLLIGTCHLIVLGTDIHAPSPSQVYKTFIGELSWSMALEWLINKQILYELVLHAYRVGVKLALDHILIGGMTGWAELLTIMEDYTHNWYLGPDSRVEVHTHPASRLSSDSPKGKAVHFLETRWPKSWMEAVRMETSNLFSLGYNAVKGVYTSHLLTLGEAEIAVGRLGSETVRGLWASLVAELLYLTNDDDERYSIQAQPGLLRNLTIQAADPPLGYPIFSSPPLRLAVAWLNATFEQVYSSEQEKGRH</sequence>
<feature type="transmembrane region" description="Helical" evidence="6">
    <location>
        <begin position="158"/>
        <end position="180"/>
    </location>
</feature>
<dbReference type="EMBL" id="JAHLQT010020459">
    <property type="protein sequence ID" value="KAG7168229.1"/>
    <property type="molecule type" value="Genomic_DNA"/>
</dbReference>
<evidence type="ECO:0000313" key="10">
    <source>
        <dbReference type="Proteomes" id="UP000747542"/>
    </source>
</evidence>
<feature type="transmembrane region" description="Helical" evidence="6">
    <location>
        <begin position="128"/>
        <end position="146"/>
    </location>
</feature>
<feature type="transmembrane region" description="Helical" evidence="6">
    <location>
        <begin position="282"/>
        <end position="304"/>
    </location>
</feature>
<feature type="compositionally biased region" description="Acidic residues" evidence="7">
    <location>
        <begin position="821"/>
        <end position="832"/>
    </location>
</feature>
<dbReference type="PANTHER" id="PTHR12372:SF6">
    <property type="entry name" value="PECANEX-LIKE PROTEIN 4"/>
    <property type="match status" value="1"/>
</dbReference>